<sequence>MRRSDYEDEEPEELYFDDDMMLAWNVYQAASTQWRVGMSGATGIDYSVLPFLFDVYNVKDKEMTLNDLRILECKALEMMQVRQK</sequence>
<dbReference type="Pfam" id="PF08809">
    <property type="entry name" value="DUF1799"/>
    <property type="match status" value="1"/>
</dbReference>
<evidence type="ECO:0000313" key="2">
    <source>
        <dbReference type="Proteomes" id="UP000226171"/>
    </source>
</evidence>
<dbReference type="Proteomes" id="UP000226171">
    <property type="component" value="Segment"/>
</dbReference>
<reference evidence="1 2" key="1">
    <citation type="submission" date="2017-05" db="EMBL/GenBank/DDBJ databases">
        <title>The isolation and characterization of 16 novel Shigella-infecting phages from the environment.</title>
        <authorList>
            <person name="Doore S.M."/>
            <person name="Schrad J.R."/>
            <person name="Dover J.A."/>
            <person name="Parent K.N."/>
        </authorList>
    </citation>
    <scope>NUCLEOTIDE SEQUENCE [LARGE SCALE GENOMIC DNA]</scope>
</reference>
<keyword evidence="2" id="KW-1185">Reference proteome</keyword>
<accession>A0A291AYM6</accession>
<dbReference type="EMBL" id="MF158042">
    <property type="protein sequence ID" value="ATE86101.1"/>
    <property type="molecule type" value="Genomic_DNA"/>
</dbReference>
<dbReference type="InterPro" id="IPR014915">
    <property type="entry name" value="Phage_TLS_TfmB"/>
</dbReference>
<name>A0A291AYM6_9CAUD</name>
<evidence type="ECO:0008006" key="3">
    <source>
        <dbReference type="Google" id="ProtNLM"/>
    </source>
</evidence>
<proteinExistence type="predicted"/>
<evidence type="ECO:0000313" key="1">
    <source>
        <dbReference type="EMBL" id="ATE86101.1"/>
    </source>
</evidence>
<gene>
    <name evidence="1" type="ORF">Sd1_gp35</name>
</gene>
<protein>
    <recommendedName>
        <fullName evidence="3">Tape measure chaperone</fullName>
    </recommendedName>
</protein>
<organism evidence="1 2">
    <name type="scientific">Shigella phage Sd1</name>
    <dbReference type="NCBI Taxonomy" id="2024313"/>
    <lineage>
        <taxon>Viruses</taxon>
        <taxon>Duplodnaviria</taxon>
        <taxon>Heunggongvirae</taxon>
        <taxon>Uroviricota</taxon>
        <taxon>Caudoviricetes</taxon>
        <taxon>Drexlerviridae</taxon>
        <taxon>Rogunavirinae</taxon>
        <taxon>Wilsonroadvirus</taxon>
        <taxon>Wilsonroadvirus Sd1</taxon>
    </lineage>
</organism>